<dbReference type="SMART" id="SM00533">
    <property type="entry name" value="MUTSd"/>
    <property type="match status" value="1"/>
</dbReference>
<keyword evidence="6" id="KW-0234">DNA repair</keyword>
<evidence type="ECO:0000259" key="8">
    <source>
        <dbReference type="PROSITE" id="PS00486"/>
    </source>
</evidence>
<keyword evidence="3 6" id="KW-0227">DNA damage</keyword>
<organism evidence="9 10">
    <name type="scientific">Panagrellus redivivus</name>
    <name type="common">Microworm</name>
    <dbReference type="NCBI Taxonomy" id="6233"/>
    <lineage>
        <taxon>Eukaryota</taxon>
        <taxon>Metazoa</taxon>
        <taxon>Ecdysozoa</taxon>
        <taxon>Nematoda</taxon>
        <taxon>Chromadorea</taxon>
        <taxon>Rhabditida</taxon>
        <taxon>Tylenchina</taxon>
        <taxon>Panagrolaimomorpha</taxon>
        <taxon>Panagrolaimoidea</taxon>
        <taxon>Panagrolaimidae</taxon>
        <taxon>Panagrellus</taxon>
    </lineage>
</organism>
<dbReference type="AlphaFoldDB" id="A0A7E4VVG1"/>
<dbReference type="InterPro" id="IPR017261">
    <property type="entry name" value="DNA_mismatch_repair_MutS/MSH"/>
</dbReference>
<dbReference type="GO" id="GO:0032301">
    <property type="term" value="C:MutSalpha complex"/>
    <property type="evidence" value="ECO:0007669"/>
    <property type="project" value="TreeGrafter"/>
</dbReference>
<protein>
    <recommendedName>
        <fullName evidence="6">DNA mismatch repair protein</fullName>
    </recommendedName>
</protein>
<dbReference type="PIRSF" id="PIRSF037677">
    <property type="entry name" value="DNA_mis_repair_Msh6"/>
    <property type="match status" value="1"/>
</dbReference>
<dbReference type="InterPro" id="IPR007695">
    <property type="entry name" value="DNA_mismatch_repair_MutS-lik_N"/>
</dbReference>
<evidence type="ECO:0000256" key="1">
    <source>
        <dbReference type="ARBA" id="ARBA00006271"/>
    </source>
</evidence>
<evidence type="ECO:0000256" key="7">
    <source>
        <dbReference type="SAM" id="MobiDB-lite"/>
    </source>
</evidence>
<keyword evidence="5 6" id="KW-0238">DNA-binding</keyword>
<feature type="compositionally biased region" description="Basic residues" evidence="7">
    <location>
        <begin position="125"/>
        <end position="134"/>
    </location>
</feature>
<dbReference type="Gene3D" id="1.10.1420.10">
    <property type="match status" value="2"/>
</dbReference>
<dbReference type="GO" id="GO:0030983">
    <property type="term" value="F:mismatched DNA binding"/>
    <property type="evidence" value="ECO:0007669"/>
    <property type="project" value="UniProtKB-UniRule"/>
</dbReference>
<keyword evidence="2 6" id="KW-0547">Nucleotide-binding</keyword>
<dbReference type="PANTHER" id="PTHR11361:SF148">
    <property type="entry name" value="DNA MISMATCH REPAIR PROTEIN MSH6"/>
    <property type="match status" value="1"/>
</dbReference>
<keyword evidence="9" id="KW-1185">Reference proteome</keyword>
<feature type="compositionally biased region" description="Basic residues" evidence="7">
    <location>
        <begin position="157"/>
        <end position="166"/>
    </location>
</feature>
<accession>A0A7E4VVG1</accession>
<dbReference type="SUPFAM" id="SSF52540">
    <property type="entry name" value="P-loop containing nucleoside triphosphate hydrolases"/>
    <property type="match status" value="1"/>
</dbReference>
<feature type="domain" description="DNA mismatch repair proteins mutS family" evidence="8">
    <location>
        <begin position="1071"/>
        <end position="1087"/>
    </location>
</feature>
<feature type="compositionally biased region" description="Polar residues" evidence="7">
    <location>
        <begin position="173"/>
        <end position="184"/>
    </location>
</feature>
<dbReference type="InterPro" id="IPR016151">
    <property type="entry name" value="DNA_mismatch_repair_MutS_N"/>
</dbReference>
<comment type="function">
    <text evidence="6">Component of the post-replicative DNA mismatch repair system (MMR).</text>
</comment>
<reference evidence="9" key="1">
    <citation type="journal article" date="2013" name="Genetics">
        <title>The draft genome and transcriptome of Panagrellus redivivus are shaped by the harsh demands of a free-living lifestyle.</title>
        <authorList>
            <person name="Srinivasan J."/>
            <person name="Dillman A.R."/>
            <person name="Macchietto M.G."/>
            <person name="Heikkinen L."/>
            <person name="Lakso M."/>
            <person name="Fracchia K.M."/>
            <person name="Antoshechkin I."/>
            <person name="Mortazavi A."/>
            <person name="Wong G."/>
            <person name="Sternberg P.W."/>
        </authorList>
    </citation>
    <scope>NUCLEOTIDE SEQUENCE [LARGE SCALE GENOMIC DNA]</scope>
    <source>
        <strain evidence="9">MT8872</strain>
    </source>
</reference>
<dbReference type="InterPro" id="IPR007861">
    <property type="entry name" value="DNA_mismatch_repair_MutS_clamp"/>
</dbReference>
<dbReference type="Pfam" id="PF00488">
    <property type="entry name" value="MutS_V"/>
    <property type="match status" value="1"/>
</dbReference>
<dbReference type="PROSITE" id="PS00486">
    <property type="entry name" value="DNA_MISMATCH_REPAIR_2"/>
    <property type="match status" value="1"/>
</dbReference>
<name>A0A7E4VVG1_PANRE</name>
<evidence type="ECO:0000313" key="9">
    <source>
        <dbReference type="Proteomes" id="UP000492821"/>
    </source>
</evidence>
<dbReference type="InterPro" id="IPR036678">
    <property type="entry name" value="MutS_con_dom_sf"/>
</dbReference>
<evidence type="ECO:0000256" key="3">
    <source>
        <dbReference type="ARBA" id="ARBA00022763"/>
    </source>
</evidence>
<evidence type="ECO:0000313" key="10">
    <source>
        <dbReference type="WBParaSite" id="Pan_g3956.t1"/>
    </source>
</evidence>
<reference evidence="10" key="2">
    <citation type="submission" date="2020-10" db="UniProtKB">
        <authorList>
            <consortium name="WormBaseParasite"/>
        </authorList>
    </citation>
    <scope>IDENTIFICATION</scope>
</reference>
<dbReference type="GO" id="GO:0140664">
    <property type="term" value="F:ATP-dependent DNA damage sensor activity"/>
    <property type="evidence" value="ECO:0007669"/>
    <property type="project" value="InterPro"/>
</dbReference>
<comment type="similarity">
    <text evidence="1 6">Belongs to the DNA mismatch repair MutS family.</text>
</comment>
<sequence length="1236" mass="138437">MPRAKKTGSATPADVPLRRSRRIMEKLRCLQSNPPPATSSDDELPDENFASSSASTTRKRRGQACDKAAPKAKKATKPKAEPSNTSGASGDGDDSDIEMLEVKDESTDTSSEMSCDPGPSSSTTKKSKKSKKVKRETSEEGSDRSISSSDFVSDKRKVVKKSKASARTRGSRDINSARNTGHSQKVTLQAEQYIHETFEFLKPSQVKDADGHSPGDDYYNSKTLYIPDEFMENQTPSMRQYWQIKSRNFDCVVCFRVGKFYELYHSDAVIGFEALNLTPIKAPYAHCGFPEVSFGKYSGMLINRGYNVARIEQTERGDARDRRCDANKGEDKVVLREVCQIVSAATRTHTAYDGDNNIDSALTHEPHPQYLMMIFEEKVEKKKDGDKYDTRYGVVLLDASTAEFRVSQFGDDECRSVLRTVCAHFQPCHILYPRFGTEAATLSVLNSTMSAAKKESLLPMECKSVDYVIQKLSGDKFYSADLGKWPLHLECLFDPDPDTPAFELLPENKIIFKALGGMISCLERCIIDVDMFLMKKFETYTPPCLRKLSDEKRYQSSMVLDGATLINLHLVPPFAGAKAIPTLRDSTSATHSLYAMLDYCKTPMGKRLLRSWICSPSCNADTIDQRRRAVQILLTEPILELIQKALTKMPDLERLVQKIHSNGLRYRATEHPDSRATFFFAETFTKRKIRDFIAALDGFKRITELATEVNDKYKIVLSALLRECFETKFPDVQEDLDHFAQAFDHEAALRTGVVAPREGVVEEYDAAAEVVKDREAEIQAYVEREQEQWSCDKIRVGGAGKWKYLFIEFPEDVADKLPSDGYRFKTKVKNVKRYMTQELEALVSRFCDAEQVRDREGADFGRLVFADFSDRKDKWDLIIENVAIIDVLASFATYCLSCRENNFPCNAADVSFGANETFIKMTNGYHPLLISGGAKLAKNTLKVVPNDLLMGRDPSDSDSEPVSGASSLERVSSAISSENVLIAPTAKVVPKVVCLTGPNMGGKSTLMRQVAMMVVMAQMGCPVPADDFRISVVDRIFSRIGAHDCSFAGQSTFYVELSETSTILRHATPNSFVVIDELGRGTSTNDGTAIAAAVLREIANKINCRAFFSTHYFAVCDMVAENPNVRQAHMKFYVENEDEDDPTNEDVTYLYKLVDGICTKSYGFYAAKLAGMPLDLIRGAHASHNLLEEQQSRFREGMKKRLAVQRKVHKLQRLRRLCNSADPDPNDLAQLILMLL</sequence>
<dbReference type="Pfam" id="PF01624">
    <property type="entry name" value="MutS_I"/>
    <property type="match status" value="1"/>
</dbReference>
<dbReference type="Pfam" id="PF05190">
    <property type="entry name" value="MutS_IV"/>
    <property type="match status" value="1"/>
</dbReference>
<dbReference type="SMART" id="SM00534">
    <property type="entry name" value="MUTSac"/>
    <property type="match status" value="1"/>
</dbReference>
<proteinExistence type="inferred from homology"/>
<feature type="region of interest" description="Disordered" evidence="7">
    <location>
        <begin position="1"/>
        <end position="184"/>
    </location>
</feature>
<dbReference type="FunFam" id="1.10.1420.10:FF:000005">
    <property type="entry name" value="DNA mismatch repair protein"/>
    <property type="match status" value="1"/>
</dbReference>
<dbReference type="GO" id="GO:0006298">
    <property type="term" value="P:mismatch repair"/>
    <property type="evidence" value="ECO:0007669"/>
    <property type="project" value="InterPro"/>
</dbReference>
<dbReference type="InterPro" id="IPR007696">
    <property type="entry name" value="DNA_mismatch_repair_MutS_core"/>
</dbReference>
<dbReference type="Pfam" id="PF05192">
    <property type="entry name" value="MutS_III"/>
    <property type="match status" value="1"/>
</dbReference>
<dbReference type="WBParaSite" id="Pan_g3956.t1">
    <property type="protein sequence ID" value="Pan_g3956.t1"/>
    <property type="gene ID" value="Pan_g3956"/>
</dbReference>
<dbReference type="SUPFAM" id="SSF55271">
    <property type="entry name" value="DNA repair protein MutS, domain I"/>
    <property type="match status" value="1"/>
</dbReference>
<dbReference type="Gene3D" id="3.40.50.300">
    <property type="entry name" value="P-loop containing nucleotide triphosphate hydrolases"/>
    <property type="match status" value="1"/>
</dbReference>
<dbReference type="Proteomes" id="UP000492821">
    <property type="component" value="Unassembled WGS sequence"/>
</dbReference>
<dbReference type="InterPro" id="IPR000432">
    <property type="entry name" value="DNA_mismatch_repair_MutS_C"/>
</dbReference>
<evidence type="ECO:0000256" key="5">
    <source>
        <dbReference type="ARBA" id="ARBA00023125"/>
    </source>
</evidence>
<dbReference type="PANTHER" id="PTHR11361">
    <property type="entry name" value="DNA MISMATCH REPAIR PROTEIN MUTS FAMILY MEMBER"/>
    <property type="match status" value="1"/>
</dbReference>
<dbReference type="InterPro" id="IPR036187">
    <property type="entry name" value="DNA_mismatch_repair_MutS_sf"/>
</dbReference>
<dbReference type="InterPro" id="IPR027417">
    <property type="entry name" value="P-loop_NTPase"/>
</dbReference>
<evidence type="ECO:0000256" key="4">
    <source>
        <dbReference type="ARBA" id="ARBA00022840"/>
    </source>
</evidence>
<keyword evidence="4 6" id="KW-0067">ATP-binding</keyword>
<dbReference type="Gene3D" id="3.40.1170.10">
    <property type="entry name" value="DNA repair protein MutS, domain I"/>
    <property type="match status" value="1"/>
</dbReference>
<dbReference type="Gene3D" id="3.30.420.110">
    <property type="entry name" value="MutS, connector domain"/>
    <property type="match status" value="1"/>
</dbReference>
<evidence type="ECO:0000256" key="6">
    <source>
        <dbReference type="PIRNR" id="PIRNR037677"/>
    </source>
</evidence>
<evidence type="ECO:0000256" key="2">
    <source>
        <dbReference type="ARBA" id="ARBA00022741"/>
    </source>
</evidence>
<dbReference type="InterPro" id="IPR045076">
    <property type="entry name" value="MutS"/>
</dbReference>
<dbReference type="SUPFAM" id="SSF48334">
    <property type="entry name" value="DNA repair protein MutS, domain III"/>
    <property type="match status" value="1"/>
</dbReference>
<dbReference type="GO" id="GO:0005524">
    <property type="term" value="F:ATP binding"/>
    <property type="evidence" value="ECO:0007669"/>
    <property type="project" value="UniProtKB-UniRule"/>
</dbReference>